<evidence type="ECO:0000256" key="1">
    <source>
        <dbReference type="SAM" id="MobiDB-lite"/>
    </source>
</evidence>
<evidence type="ECO:0000313" key="3">
    <source>
        <dbReference type="EMBL" id="KAF2118436.1"/>
    </source>
</evidence>
<feature type="region of interest" description="Disordered" evidence="1">
    <location>
        <begin position="152"/>
        <end position="213"/>
    </location>
</feature>
<dbReference type="Proteomes" id="UP000799770">
    <property type="component" value="Unassembled WGS sequence"/>
</dbReference>
<organism evidence="3 4">
    <name type="scientific">Lophiotrema nucula</name>
    <dbReference type="NCBI Taxonomy" id="690887"/>
    <lineage>
        <taxon>Eukaryota</taxon>
        <taxon>Fungi</taxon>
        <taxon>Dikarya</taxon>
        <taxon>Ascomycota</taxon>
        <taxon>Pezizomycotina</taxon>
        <taxon>Dothideomycetes</taxon>
        <taxon>Pleosporomycetidae</taxon>
        <taxon>Pleosporales</taxon>
        <taxon>Lophiotremataceae</taxon>
        <taxon>Lophiotrema</taxon>
    </lineage>
</organism>
<protein>
    <recommendedName>
        <fullName evidence="5">Glycoprotease family-domain-containing protein</fullName>
    </recommendedName>
</protein>
<keyword evidence="2" id="KW-1133">Transmembrane helix</keyword>
<feature type="compositionally biased region" description="Polar residues" evidence="1">
    <location>
        <begin position="542"/>
        <end position="557"/>
    </location>
</feature>
<name>A0A6A5ZGT6_9PLEO</name>
<feature type="compositionally biased region" description="Low complexity" evidence="1">
    <location>
        <begin position="178"/>
        <end position="198"/>
    </location>
</feature>
<feature type="region of interest" description="Disordered" evidence="1">
    <location>
        <begin position="66"/>
        <end position="93"/>
    </location>
</feature>
<keyword evidence="4" id="KW-1185">Reference proteome</keyword>
<feature type="compositionally biased region" description="Polar residues" evidence="1">
    <location>
        <begin position="515"/>
        <end position="525"/>
    </location>
</feature>
<feature type="transmembrane region" description="Helical" evidence="2">
    <location>
        <begin position="599"/>
        <end position="623"/>
    </location>
</feature>
<accession>A0A6A5ZGT6</accession>
<keyword evidence="2" id="KW-0812">Transmembrane</keyword>
<sequence>MSDNARQELSESGEQHVPVYFNGTYILPQTTYGKDQWESDAQIAARRAMAKRSSRSYAARVSRARSRKKELLGKPAKPGITLDTSFTRHRGNEPRQLYPEDVHLKGGNSVKKSAWFGRNKSMLRTKGLGITKGTPLPGRQPEEYVPTVTNLGNVNAGSQPNKEPQTAASTPGSKTWEISPSDRPIPIGISIPSDSVPDFSPYQTTRQRSESDATLVTPSIIITPAAAMKSVWSPDTDYASTPGRSSSIYSRADLNVHSTAPDAPPVPALPTDLLGTSREHPAAAANQNAEANSVSHARNGTLDSAVTAFEEDDDLKRKDRITSSATYFEEDETPLRDRRLESNLSLDTTVVPTPRRSRGWWNVITTPFEFSRSNSVWTQGGRNPDRTPDVPAVPRRFDEYPGSPATPSTYIWSATERSPSTQGDSPLAKQMASSTDRDVTSPLSARSASPILGTAALGTVLMPRQVSDEPRAINVNIELLDRRPPVTTATAINNSPPSNPARQAAHASPQFVNVDLSTPGGNTLHKSPPQFEPPPTFAKKSSPFSYGQESRASSPVSTDLKEPKKHRKVTKFMDWLPFGRRGQKSKKQDKNKKSKRRRWCCICCCCLIFLVLLAIIVPVTVVLTRRHNNDSKAQDPPSQWLNLTGYPPIPTGISTIAQPEAIVEESGCIQPATVWSCALPKEQQKDIEPNKPDQPNFKLNIVFQNGTISDPSKTRPARRAPNAVSAGSLVRSRFLNLRAAPSASPAPPSIEDQQFMGKTTDKISSPFEGEDTPFFINFLDATQQAASRLLRRADPTNVTSSIPPPDLNPDGTAAPANLYPLTSGQPLRLFNRGTADEHYGFYIYYDRSIFLKSIQQNFTRGGNPADVDGGSPFDAATLRCTWKQTRFLVQIWTNSQTSKPLLNNAPSNSSSTFKRPGSFPYPVTVTIDRHGGTVTEKMAYCYGMEKDGTIPEDSKNKTFLLEDRAFGGTLVNPGKGFSGNVSGTIDGGTGGCSCQWQNWLA</sequence>
<evidence type="ECO:0000256" key="2">
    <source>
        <dbReference type="SAM" id="Phobius"/>
    </source>
</evidence>
<feature type="compositionally biased region" description="Polar residues" evidence="1">
    <location>
        <begin position="201"/>
        <end position="213"/>
    </location>
</feature>
<keyword evidence="2" id="KW-0472">Membrane</keyword>
<dbReference type="AlphaFoldDB" id="A0A6A5ZGT6"/>
<proteinExistence type="predicted"/>
<feature type="compositionally biased region" description="Polar residues" evidence="1">
    <location>
        <begin position="405"/>
        <end position="424"/>
    </location>
</feature>
<dbReference type="EMBL" id="ML977317">
    <property type="protein sequence ID" value="KAF2118436.1"/>
    <property type="molecule type" value="Genomic_DNA"/>
</dbReference>
<reference evidence="3" key="1">
    <citation type="journal article" date="2020" name="Stud. Mycol.">
        <title>101 Dothideomycetes genomes: a test case for predicting lifestyles and emergence of pathogens.</title>
        <authorList>
            <person name="Haridas S."/>
            <person name="Albert R."/>
            <person name="Binder M."/>
            <person name="Bloem J."/>
            <person name="Labutti K."/>
            <person name="Salamov A."/>
            <person name="Andreopoulos B."/>
            <person name="Baker S."/>
            <person name="Barry K."/>
            <person name="Bills G."/>
            <person name="Bluhm B."/>
            <person name="Cannon C."/>
            <person name="Castanera R."/>
            <person name="Culley D."/>
            <person name="Daum C."/>
            <person name="Ezra D."/>
            <person name="Gonzalez J."/>
            <person name="Henrissat B."/>
            <person name="Kuo A."/>
            <person name="Liang C."/>
            <person name="Lipzen A."/>
            <person name="Lutzoni F."/>
            <person name="Magnuson J."/>
            <person name="Mondo S."/>
            <person name="Nolan M."/>
            <person name="Ohm R."/>
            <person name="Pangilinan J."/>
            <person name="Park H.-J."/>
            <person name="Ramirez L."/>
            <person name="Alfaro M."/>
            <person name="Sun H."/>
            <person name="Tritt A."/>
            <person name="Yoshinaga Y."/>
            <person name="Zwiers L.-H."/>
            <person name="Turgeon B."/>
            <person name="Goodwin S."/>
            <person name="Spatafora J."/>
            <person name="Crous P."/>
            <person name="Grigoriev I."/>
        </authorList>
    </citation>
    <scope>NUCLEOTIDE SEQUENCE</scope>
    <source>
        <strain evidence="3">CBS 627.86</strain>
    </source>
</reference>
<feature type="region of interest" description="Disordered" evidence="1">
    <location>
        <begin position="487"/>
        <end position="565"/>
    </location>
</feature>
<feature type="region of interest" description="Disordered" evidence="1">
    <location>
        <begin position="375"/>
        <end position="446"/>
    </location>
</feature>
<evidence type="ECO:0000313" key="4">
    <source>
        <dbReference type="Proteomes" id="UP000799770"/>
    </source>
</evidence>
<dbReference type="OrthoDB" id="10259622at2759"/>
<feature type="compositionally biased region" description="Polar residues" evidence="1">
    <location>
        <begin position="487"/>
        <end position="496"/>
    </location>
</feature>
<gene>
    <name evidence="3" type="ORF">BDV96DRAFT_488715</name>
</gene>
<evidence type="ECO:0008006" key="5">
    <source>
        <dbReference type="Google" id="ProtNLM"/>
    </source>
</evidence>
<feature type="compositionally biased region" description="Polar residues" evidence="1">
    <location>
        <begin position="152"/>
        <end position="173"/>
    </location>
</feature>